<dbReference type="InterPro" id="IPR008395">
    <property type="entry name" value="Agenet-like_dom"/>
</dbReference>
<protein>
    <submittedName>
        <fullName evidence="3">(rape) hypothetical protein</fullName>
    </submittedName>
</protein>
<feature type="region of interest" description="Disordered" evidence="1">
    <location>
        <begin position="173"/>
        <end position="194"/>
    </location>
</feature>
<feature type="domain" description="Agenet" evidence="2">
    <location>
        <begin position="398"/>
        <end position="466"/>
    </location>
</feature>
<feature type="domain" description="Agenet" evidence="2">
    <location>
        <begin position="469"/>
        <end position="525"/>
    </location>
</feature>
<dbReference type="CDD" id="cd20406">
    <property type="entry name" value="Tudor_Agenet_AtDUF_rpt2_4"/>
    <property type="match status" value="3"/>
</dbReference>
<sequence length="536" mass="62016">MSSLRRQPPMVSYPTNQRKKAPSNSNPLNRLPSFLKPGAAVEISTNEEGFRGAWFMGKVVTVPSPDKEPLNCQVEYATISELDGSKPLKEFVHVDHLRPALPPMSEMEKKRDILAGEDVDAFYKDVWWEGTVTEVRGGDGKFSVYFRGSQELIQFRRGELRFHREWINDTWQPPLDEAVEEEEEEESEEDEVDDYTEEYLVPQVNLETTKAIAKEMFSIGTVVEVSSDEEGFVGCWFAAKVVERIGDDEYRVEYKDLREGNGVEPLKEVADFLHIRPPPPSDEDIDFAVGDKIDAFYNDGWWVGEVIESMKDGSVGIFFRESAEKMRFGRHGLRLHKDWVNGNWELPLKRGEVKRAKVVLDFYIDQSSRNVLSFFFNLDLQKVPFERNVRRKKAIDKQYFNIGTPVEVSSIEEGFEDSWFLAKLIEYRGTDKCLVEYDKLKAEDGKEPLSEEVNEFQIRPQPPEMVMVNPFEKLDKVNALYNDGWWIGVVKKVLAKSSYLVHFSKTDEMLKFHHSQLRLHQDWSDGKWITSSKVCF</sequence>
<dbReference type="CDD" id="cd20405">
    <property type="entry name" value="Tudor_Agenet_AtDUF_rpt1_3"/>
    <property type="match status" value="3"/>
</dbReference>
<dbReference type="EMBL" id="HG994360">
    <property type="protein sequence ID" value="CAF2082156.1"/>
    <property type="molecule type" value="Genomic_DNA"/>
</dbReference>
<feature type="domain" description="Agenet" evidence="2">
    <location>
        <begin position="111"/>
        <end position="168"/>
    </location>
</feature>
<dbReference type="SMART" id="SM00743">
    <property type="entry name" value="Agenet"/>
    <property type="match status" value="6"/>
</dbReference>
<organism evidence="3">
    <name type="scientific">Brassica napus</name>
    <name type="common">Rape</name>
    <dbReference type="NCBI Taxonomy" id="3708"/>
    <lineage>
        <taxon>Eukaryota</taxon>
        <taxon>Viridiplantae</taxon>
        <taxon>Streptophyta</taxon>
        <taxon>Embryophyta</taxon>
        <taxon>Tracheophyta</taxon>
        <taxon>Spermatophyta</taxon>
        <taxon>Magnoliopsida</taxon>
        <taxon>eudicotyledons</taxon>
        <taxon>Gunneridae</taxon>
        <taxon>Pentapetalae</taxon>
        <taxon>rosids</taxon>
        <taxon>malvids</taxon>
        <taxon>Brassicales</taxon>
        <taxon>Brassicaceae</taxon>
        <taxon>Brassiceae</taxon>
        <taxon>Brassica</taxon>
    </lineage>
</organism>
<proteinExistence type="predicted"/>
<feature type="compositionally biased region" description="Acidic residues" evidence="1">
    <location>
        <begin position="177"/>
        <end position="194"/>
    </location>
</feature>
<feature type="domain" description="Agenet" evidence="2">
    <location>
        <begin position="33"/>
        <end position="105"/>
    </location>
</feature>
<dbReference type="Pfam" id="PF05641">
    <property type="entry name" value="Agenet"/>
    <property type="match status" value="3"/>
</dbReference>
<dbReference type="PANTHER" id="PTHR31917:SF80">
    <property type="entry name" value="AGENET DOMAIN-CONTAINING PROTEIN-RELATED"/>
    <property type="match status" value="1"/>
</dbReference>
<name>A0A816S0K2_BRANA</name>
<feature type="region of interest" description="Disordered" evidence="1">
    <location>
        <begin position="1"/>
        <end position="32"/>
    </location>
</feature>
<accession>A0A816S0K2</accession>
<dbReference type="Proteomes" id="UP001295469">
    <property type="component" value="Chromosome A06"/>
</dbReference>
<reference evidence="3" key="1">
    <citation type="submission" date="2021-01" db="EMBL/GenBank/DDBJ databases">
        <authorList>
            <consortium name="Genoscope - CEA"/>
            <person name="William W."/>
        </authorList>
    </citation>
    <scope>NUCLEOTIDE SEQUENCE</scope>
</reference>
<feature type="domain" description="Agenet" evidence="2">
    <location>
        <begin position="215"/>
        <end position="283"/>
    </location>
</feature>
<evidence type="ECO:0000313" key="3">
    <source>
        <dbReference type="EMBL" id="CAF2082156.1"/>
    </source>
</evidence>
<gene>
    <name evidence="3" type="ORF">DARMORV10_A06P06040.1</name>
</gene>
<evidence type="ECO:0000256" key="1">
    <source>
        <dbReference type="SAM" id="MobiDB-lite"/>
    </source>
</evidence>
<dbReference type="PANTHER" id="PTHR31917">
    <property type="entry name" value="AGENET DOMAIN-CONTAINING PROTEIN-RELATED"/>
    <property type="match status" value="1"/>
</dbReference>
<dbReference type="InterPro" id="IPR014002">
    <property type="entry name" value="Agenet_dom_plant"/>
</dbReference>
<feature type="domain" description="Agenet" evidence="2">
    <location>
        <begin position="285"/>
        <end position="341"/>
    </location>
</feature>
<evidence type="ECO:0000259" key="2">
    <source>
        <dbReference type="SMART" id="SM00743"/>
    </source>
</evidence>
<dbReference type="AlphaFoldDB" id="A0A816S0K2"/>